<name>A0A850ES25_9BACL</name>
<protein>
    <recommendedName>
        <fullName evidence="3">Aerobactin siderophore biosynthesis IucA/IucC-like C-terminal domain-containing protein</fullName>
    </recommendedName>
</protein>
<dbReference type="RefSeq" id="WP_175372549.1">
    <property type="nucleotide sequence ID" value="NZ_JABWCS010000212.1"/>
</dbReference>
<organism evidence="1 2">
    <name type="scientific">Paenibacillus agri</name>
    <dbReference type="NCBI Taxonomy" id="2744309"/>
    <lineage>
        <taxon>Bacteria</taxon>
        <taxon>Bacillati</taxon>
        <taxon>Bacillota</taxon>
        <taxon>Bacilli</taxon>
        <taxon>Bacillales</taxon>
        <taxon>Paenibacillaceae</taxon>
        <taxon>Paenibacillus</taxon>
    </lineage>
</organism>
<accession>A0A850ES25</accession>
<gene>
    <name evidence="1" type="ORF">HPT30_17050</name>
</gene>
<comment type="caution">
    <text evidence="1">The sequence shown here is derived from an EMBL/GenBank/DDBJ whole genome shotgun (WGS) entry which is preliminary data.</text>
</comment>
<evidence type="ECO:0000313" key="2">
    <source>
        <dbReference type="Proteomes" id="UP000564806"/>
    </source>
</evidence>
<dbReference type="AlphaFoldDB" id="A0A850ES25"/>
<proteinExistence type="predicted"/>
<dbReference type="Proteomes" id="UP000564806">
    <property type="component" value="Unassembled WGS sequence"/>
</dbReference>
<reference evidence="1" key="1">
    <citation type="submission" date="2020-06" db="EMBL/GenBank/DDBJ databases">
        <title>Paenibacillus sp. nov., isolated from soil.</title>
        <authorList>
            <person name="Seo Y.L."/>
        </authorList>
    </citation>
    <scope>NUCLEOTIDE SEQUENCE [LARGE SCALE GENOMIC DNA]</scope>
    <source>
        <strain evidence="1">JW14</strain>
    </source>
</reference>
<dbReference type="EMBL" id="JABWCS010000212">
    <property type="protein sequence ID" value="NUU62054.1"/>
    <property type="molecule type" value="Genomic_DNA"/>
</dbReference>
<sequence length="260" mass="29694">MGTVDFQQLEEKFALTLHELENTVLTIPASDLLIAEPMQHLIDTYGSLIKAREPAATAAFFVSWFAGVCGAMQHMLYVGNEVILDLSLSNLTVQLYIDGQYPLFGFKINETRFSDVSAVDLEEEYKRTLHVFYKEQVTPVIQLLTERVPIHAAALWGQIGNALYAQLEEELAAASDEDRRNRIVYFYEWLTQDIDPSAFGLSSNPFNRKPRFIEHPSIADRKIRMKTACCLAYCLDGDFGYCYECPRLKEKDRTIMRANK</sequence>
<evidence type="ECO:0008006" key="3">
    <source>
        <dbReference type="Google" id="ProtNLM"/>
    </source>
</evidence>
<keyword evidence="2" id="KW-1185">Reference proteome</keyword>
<evidence type="ECO:0000313" key="1">
    <source>
        <dbReference type="EMBL" id="NUU62054.1"/>
    </source>
</evidence>